<name>A0A7I8KAJ8_SPIIN</name>
<evidence type="ECO:0000313" key="2">
    <source>
        <dbReference type="EMBL" id="CAA7394780.1"/>
    </source>
</evidence>
<protein>
    <submittedName>
        <fullName evidence="2">Uncharacterized protein</fullName>
    </submittedName>
</protein>
<proteinExistence type="predicted"/>
<accession>A0A7I8KAJ8</accession>
<keyword evidence="3" id="KW-1185">Reference proteome</keyword>
<evidence type="ECO:0000313" key="3">
    <source>
        <dbReference type="Proteomes" id="UP000663760"/>
    </source>
</evidence>
<dbReference type="AlphaFoldDB" id="A0A7I8KAJ8"/>
<feature type="region of interest" description="Disordered" evidence="1">
    <location>
        <begin position="1"/>
        <end position="27"/>
    </location>
</feature>
<evidence type="ECO:0000256" key="1">
    <source>
        <dbReference type="SAM" id="MobiDB-lite"/>
    </source>
</evidence>
<reference evidence="2" key="1">
    <citation type="submission" date="2020-02" db="EMBL/GenBank/DDBJ databases">
        <authorList>
            <person name="Scholz U."/>
            <person name="Mascher M."/>
            <person name="Fiebig A."/>
        </authorList>
    </citation>
    <scope>NUCLEOTIDE SEQUENCE</scope>
</reference>
<gene>
    <name evidence="2" type="ORF">SI8410_04005441</name>
</gene>
<dbReference type="Proteomes" id="UP000663760">
    <property type="component" value="Chromosome 4"/>
</dbReference>
<organism evidence="2 3">
    <name type="scientific">Spirodela intermedia</name>
    <name type="common">Intermediate duckweed</name>
    <dbReference type="NCBI Taxonomy" id="51605"/>
    <lineage>
        <taxon>Eukaryota</taxon>
        <taxon>Viridiplantae</taxon>
        <taxon>Streptophyta</taxon>
        <taxon>Embryophyta</taxon>
        <taxon>Tracheophyta</taxon>
        <taxon>Spermatophyta</taxon>
        <taxon>Magnoliopsida</taxon>
        <taxon>Liliopsida</taxon>
        <taxon>Araceae</taxon>
        <taxon>Lemnoideae</taxon>
        <taxon>Spirodela</taxon>
    </lineage>
</organism>
<dbReference type="EMBL" id="LR746267">
    <property type="protein sequence ID" value="CAA7394780.1"/>
    <property type="molecule type" value="Genomic_DNA"/>
</dbReference>
<sequence>MDRKQPSSDLGNCGYRPTTLPLHHSDP</sequence>